<comment type="caution">
    <text evidence="2">The sequence shown here is derived from an EMBL/GenBank/DDBJ whole genome shotgun (WGS) entry which is preliminary data.</text>
</comment>
<dbReference type="Proteomes" id="UP000186878">
    <property type="component" value="Unassembled WGS sequence"/>
</dbReference>
<evidence type="ECO:0000313" key="3">
    <source>
        <dbReference type="Proteomes" id="UP000186878"/>
    </source>
</evidence>
<proteinExistence type="predicted"/>
<keyword evidence="3" id="KW-1185">Reference proteome</keyword>
<evidence type="ECO:0000259" key="1">
    <source>
        <dbReference type="Pfam" id="PF22262"/>
    </source>
</evidence>
<organism evidence="2 3">
    <name type="scientific">Salinicola socius</name>
    <dbReference type="NCBI Taxonomy" id="404433"/>
    <lineage>
        <taxon>Bacteria</taxon>
        <taxon>Pseudomonadati</taxon>
        <taxon>Pseudomonadota</taxon>
        <taxon>Gammaproteobacteria</taxon>
        <taxon>Oceanospirillales</taxon>
        <taxon>Halomonadaceae</taxon>
        <taxon>Salinicola</taxon>
    </lineage>
</organism>
<dbReference type="OrthoDB" id="6586924at2"/>
<dbReference type="Pfam" id="PF22262">
    <property type="entry name" value="DUF6950"/>
    <property type="match status" value="1"/>
</dbReference>
<evidence type="ECO:0000313" key="2">
    <source>
        <dbReference type="EMBL" id="OLO05291.1"/>
    </source>
</evidence>
<dbReference type="STRING" id="404433.BTW07_04480"/>
<accession>A0A1Q8SV33</accession>
<gene>
    <name evidence="2" type="ORF">BTW07_04480</name>
</gene>
<feature type="domain" description="DUF6950" evidence="1">
    <location>
        <begin position="2"/>
        <end position="132"/>
    </location>
</feature>
<dbReference type="AlphaFoldDB" id="A0A1Q8SV33"/>
<reference evidence="2 3" key="1">
    <citation type="submission" date="2016-12" db="EMBL/GenBank/DDBJ databases">
        <title>Draft genome sequences of strains Salinicola socius SMB35, Salinicola sp. MH3R3-1 and Chromohalobacter sp. SMB17 from the Verkhnekamsk potash mining region of Russia.</title>
        <authorList>
            <person name="Mavrodi D.V."/>
            <person name="Olsson B.E."/>
            <person name="Korsakova E.S."/>
            <person name="Pyankova A."/>
            <person name="Mavrodi O.V."/>
            <person name="Plotnikova E.G."/>
        </authorList>
    </citation>
    <scope>NUCLEOTIDE SEQUENCE [LARGE SCALE GENOMIC DNA]</scope>
    <source>
        <strain evidence="2 3">SMB35</strain>
    </source>
</reference>
<dbReference type="EMBL" id="MSDO01000004">
    <property type="protein sequence ID" value="OLO05291.1"/>
    <property type="molecule type" value="Genomic_DNA"/>
</dbReference>
<dbReference type="InterPro" id="IPR053802">
    <property type="entry name" value="DUF6950"/>
</dbReference>
<name>A0A1Q8SV33_9GAMM</name>
<protein>
    <recommendedName>
        <fullName evidence="1">DUF6950 domain-containing protein</fullName>
    </recommendedName>
</protein>
<dbReference type="RefSeq" id="WP_075568975.1">
    <property type="nucleotide sequence ID" value="NZ_MSDO01000004.1"/>
</dbReference>
<sequence length="141" mass="15503">MNRYPNWPRQLQQTLQAAREAAFLWGENDCCLFAADCCKAICGVDPAADYRGRYHTAVGAKRVLANTHGSLEAAWDACFERVPVAQAMRGDVVLFDAPLGRCIGVVWSGGIWCVTEEGAARAKAEPLIAWRVEARDESSEE</sequence>